<reference evidence="3 4" key="2">
    <citation type="submission" date="2014-10" db="EMBL/GenBank/DDBJ databases">
        <title>Paracoccus sanguinis sp. nov., isolated from clinical specimens of New York State patients.</title>
        <authorList>
            <person name="Mingle L.A."/>
            <person name="Cole J.A."/>
            <person name="Lapierre P."/>
            <person name="Musser K.A."/>
        </authorList>
    </citation>
    <scope>NUCLEOTIDE SEQUENCE [LARGE SCALE GENOMIC DNA]</scope>
    <source>
        <strain evidence="3 4">HAMBI 3106</strain>
    </source>
</reference>
<reference evidence="3 4" key="1">
    <citation type="submission" date="2014-09" db="EMBL/GenBank/DDBJ databases">
        <authorList>
            <person name="McGinnis J.M."/>
            <person name="Wolfgang W.J."/>
        </authorList>
    </citation>
    <scope>NUCLEOTIDE SEQUENCE [LARGE SCALE GENOMIC DNA]</scope>
    <source>
        <strain evidence="3 4">HAMBI 3106</strain>
    </source>
</reference>
<dbReference type="PANTHER" id="PTHR30388:SF4">
    <property type="entry name" value="MOLYBDENUM COFACTOR INSERTION CHAPERONE PAOD"/>
    <property type="match status" value="1"/>
</dbReference>
<dbReference type="Pfam" id="PF13478">
    <property type="entry name" value="XdhC_C"/>
    <property type="match status" value="1"/>
</dbReference>
<feature type="domain" description="XdhC Rossmann" evidence="2">
    <location>
        <begin position="142"/>
        <end position="273"/>
    </location>
</feature>
<evidence type="ECO:0000313" key="4">
    <source>
        <dbReference type="Proteomes" id="UP000029917"/>
    </source>
</evidence>
<dbReference type="STRING" id="690417.IC63_08620"/>
<sequence>MPLAAIPAAGRFALAVITGVEGASYRPLGAMMVVDAEGEVSGSLSSGCLDRDVALRAQQSLADRRPAALRYGRGSAMLDITLPCGGGLDIRILPDPDRALLAACRAELAARRPARLVVGADGLAAPGAAGMALTILPAIRFVVIGKGIETTVFAALARGAGYQVDLFSPDPDPLAQPLPARGWPQAAATDDRTAVTLFFHDHDLEPPLLQAALAGPAFYVGAQGSLRAHQTRCAALRARGVDEAAIARLASPFGLIPSARDPRTLAVSVLADVLARAQQLVG</sequence>
<dbReference type="Proteomes" id="UP000029917">
    <property type="component" value="Unassembled WGS sequence"/>
</dbReference>
<evidence type="ECO:0000313" key="3">
    <source>
        <dbReference type="EMBL" id="KGJ07330.1"/>
    </source>
</evidence>
<evidence type="ECO:0000259" key="2">
    <source>
        <dbReference type="Pfam" id="PF13478"/>
    </source>
</evidence>
<evidence type="ECO:0000259" key="1">
    <source>
        <dbReference type="Pfam" id="PF02625"/>
    </source>
</evidence>
<dbReference type="PANTHER" id="PTHR30388">
    <property type="entry name" value="ALDEHYDE OXIDOREDUCTASE MOLYBDENUM COFACTOR ASSEMBLY PROTEIN"/>
    <property type="match status" value="1"/>
</dbReference>
<name>A0A099F9B7_9RHOB</name>
<comment type="caution">
    <text evidence="3">The sequence shown here is derived from an EMBL/GenBank/DDBJ whole genome shotgun (WGS) entry which is preliminary data.</text>
</comment>
<dbReference type="Gene3D" id="3.40.50.720">
    <property type="entry name" value="NAD(P)-binding Rossmann-like Domain"/>
    <property type="match status" value="1"/>
</dbReference>
<gene>
    <name evidence="3" type="ORF">IC63_08620</name>
</gene>
<dbReference type="EMBL" id="JRKS01000022">
    <property type="protein sequence ID" value="KGJ07330.1"/>
    <property type="molecule type" value="Genomic_DNA"/>
</dbReference>
<evidence type="ECO:0008006" key="5">
    <source>
        <dbReference type="Google" id="ProtNLM"/>
    </source>
</evidence>
<dbReference type="InterPro" id="IPR052698">
    <property type="entry name" value="MoCofactor_Util/Proc"/>
</dbReference>
<dbReference type="Pfam" id="PF02625">
    <property type="entry name" value="XdhC_CoxI"/>
    <property type="match status" value="1"/>
</dbReference>
<dbReference type="InterPro" id="IPR027051">
    <property type="entry name" value="XdhC_Rossmann_dom"/>
</dbReference>
<accession>A0A099F9B7</accession>
<feature type="domain" description="XdhC- CoxI" evidence="1">
    <location>
        <begin position="9"/>
        <end position="72"/>
    </location>
</feature>
<keyword evidence="4" id="KW-1185">Reference proteome</keyword>
<dbReference type="AlphaFoldDB" id="A0A099F9B7"/>
<proteinExistence type="predicted"/>
<dbReference type="InterPro" id="IPR003777">
    <property type="entry name" value="XdhC_CoxI"/>
</dbReference>
<organism evidence="3 4">
    <name type="scientific">Paracoccus sphaerophysae</name>
    <dbReference type="NCBI Taxonomy" id="690417"/>
    <lineage>
        <taxon>Bacteria</taxon>
        <taxon>Pseudomonadati</taxon>
        <taxon>Pseudomonadota</taxon>
        <taxon>Alphaproteobacteria</taxon>
        <taxon>Rhodobacterales</taxon>
        <taxon>Paracoccaceae</taxon>
        <taxon>Paracoccus</taxon>
    </lineage>
</organism>
<protein>
    <recommendedName>
        <fullName evidence="5">Xanthine dehydrogenase</fullName>
    </recommendedName>
</protein>